<keyword evidence="1" id="KW-1133">Transmembrane helix</keyword>
<gene>
    <name evidence="2" type="ORF">GGR89_002103</name>
</gene>
<keyword evidence="1" id="KW-0472">Membrane</keyword>
<dbReference type="RefSeq" id="WP_125972098.1">
    <property type="nucleotide sequence ID" value="NZ_BAAADY010000006.1"/>
</dbReference>
<evidence type="ECO:0000313" key="2">
    <source>
        <dbReference type="EMBL" id="NJB97788.1"/>
    </source>
</evidence>
<keyword evidence="1" id="KW-0812">Transmembrane</keyword>
<accession>A0A7X6BCN8</accession>
<dbReference type="EMBL" id="JAATJB010000005">
    <property type="protein sequence ID" value="NJB97788.1"/>
    <property type="molecule type" value="Genomic_DNA"/>
</dbReference>
<sequence length="195" mass="20473">MLSSSETITFTGSRLKLVPQAIVLMAFILPLGFLGAGFVFAIGREGATPASIGGGALMMTALAWLIWLELVTLRRIAKPDVLMLAPTGLRMIVAGRTRTIPRTKLGTPELHRLSGRSAARSIIVPVAGGSRVVIAAEEYAVGVHDILKALNQTKAGLPIDAPEHSSQAPYLYIAIPASTLVLGIMLVGLTAILAN</sequence>
<name>A0A7X6BCN8_9SPHN</name>
<reference evidence="2 3" key="1">
    <citation type="submission" date="2020-03" db="EMBL/GenBank/DDBJ databases">
        <title>Genomic Encyclopedia of Type Strains, Phase IV (KMG-IV): sequencing the most valuable type-strain genomes for metagenomic binning, comparative biology and taxonomic classification.</title>
        <authorList>
            <person name="Goeker M."/>
        </authorList>
    </citation>
    <scope>NUCLEOTIDE SEQUENCE [LARGE SCALE GENOMIC DNA]</scope>
    <source>
        <strain evidence="2 3">DSM 7225</strain>
    </source>
</reference>
<evidence type="ECO:0000313" key="3">
    <source>
        <dbReference type="Proteomes" id="UP000531251"/>
    </source>
</evidence>
<protein>
    <recommendedName>
        <fullName evidence="4">PH (Pleckstrin Homology) domain-containing protein</fullName>
    </recommendedName>
</protein>
<evidence type="ECO:0008006" key="4">
    <source>
        <dbReference type="Google" id="ProtNLM"/>
    </source>
</evidence>
<dbReference type="AlphaFoldDB" id="A0A7X6BCN8"/>
<evidence type="ECO:0000256" key="1">
    <source>
        <dbReference type="SAM" id="Phobius"/>
    </source>
</evidence>
<dbReference type="Proteomes" id="UP000531251">
    <property type="component" value="Unassembled WGS sequence"/>
</dbReference>
<feature type="transmembrane region" description="Helical" evidence="1">
    <location>
        <begin position="21"/>
        <end position="43"/>
    </location>
</feature>
<feature type="transmembrane region" description="Helical" evidence="1">
    <location>
        <begin position="49"/>
        <end position="68"/>
    </location>
</feature>
<feature type="transmembrane region" description="Helical" evidence="1">
    <location>
        <begin position="170"/>
        <end position="194"/>
    </location>
</feature>
<organism evidence="2 3">
    <name type="scientific">Sphingomonas trueperi</name>
    <dbReference type="NCBI Taxonomy" id="53317"/>
    <lineage>
        <taxon>Bacteria</taxon>
        <taxon>Pseudomonadati</taxon>
        <taxon>Pseudomonadota</taxon>
        <taxon>Alphaproteobacteria</taxon>
        <taxon>Sphingomonadales</taxon>
        <taxon>Sphingomonadaceae</taxon>
        <taxon>Sphingomonas</taxon>
    </lineage>
</organism>
<proteinExistence type="predicted"/>
<comment type="caution">
    <text evidence="2">The sequence shown here is derived from an EMBL/GenBank/DDBJ whole genome shotgun (WGS) entry which is preliminary data.</text>
</comment>
<keyword evidence="3" id="KW-1185">Reference proteome</keyword>